<dbReference type="GO" id="GO:0006629">
    <property type="term" value="P:lipid metabolic process"/>
    <property type="evidence" value="ECO:0007669"/>
    <property type="project" value="UniProtKB-ARBA"/>
</dbReference>
<dbReference type="GO" id="GO:0005506">
    <property type="term" value="F:iron ion binding"/>
    <property type="evidence" value="ECO:0007669"/>
    <property type="project" value="InterPro"/>
</dbReference>
<keyword evidence="4 8" id="KW-0479">Metal-binding</keyword>
<feature type="transmembrane region" description="Helical" evidence="10">
    <location>
        <begin position="6"/>
        <end position="31"/>
    </location>
</feature>
<feature type="binding site" description="axial binding residue" evidence="8">
    <location>
        <position position="454"/>
    </location>
    <ligand>
        <name>heme</name>
        <dbReference type="ChEBI" id="CHEBI:30413"/>
    </ligand>
    <ligandPart>
        <name>Fe</name>
        <dbReference type="ChEBI" id="CHEBI:18248"/>
    </ligandPart>
</feature>
<proteinExistence type="inferred from homology"/>
<evidence type="ECO:0000256" key="2">
    <source>
        <dbReference type="ARBA" id="ARBA00010617"/>
    </source>
</evidence>
<organism evidence="11 12">
    <name type="scientific">Durio zibethinus</name>
    <name type="common">Durian</name>
    <dbReference type="NCBI Taxonomy" id="66656"/>
    <lineage>
        <taxon>Eukaryota</taxon>
        <taxon>Viridiplantae</taxon>
        <taxon>Streptophyta</taxon>
        <taxon>Embryophyta</taxon>
        <taxon>Tracheophyta</taxon>
        <taxon>Spermatophyta</taxon>
        <taxon>Magnoliopsida</taxon>
        <taxon>eudicotyledons</taxon>
        <taxon>Gunneridae</taxon>
        <taxon>Pentapetalae</taxon>
        <taxon>rosids</taxon>
        <taxon>malvids</taxon>
        <taxon>Malvales</taxon>
        <taxon>Malvaceae</taxon>
        <taxon>Helicteroideae</taxon>
        <taxon>Durio</taxon>
    </lineage>
</organism>
<evidence type="ECO:0000256" key="1">
    <source>
        <dbReference type="ARBA" id="ARBA00001971"/>
    </source>
</evidence>
<dbReference type="AlphaFoldDB" id="A0A6P6A463"/>
<keyword evidence="6 8" id="KW-0408">Iron</keyword>
<dbReference type="Pfam" id="PF00067">
    <property type="entry name" value="p450"/>
    <property type="match status" value="1"/>
</dbReference>
<keyword evidence="5 9" id="KW-0560">Oxidoreductase</keyword>
<dbReference type="InterPro" id="IPR017972">
    <property type="entry name" value="Cyt_P450_CS"/>
</dbReference>
<dbReference type="PROSITE" id="PS00086">
    <property type="entry name" value="CYTOCHROME_P450"/>
    <property type="match status" value="1"/>
</dbReference>
<dbReference type="GO" id="GO:0004497">
    <property type="term" value="F:monooxygenase activity"/>
    <property type="evidence" value="ECO:0007669"/>
    <property type="project" value="UniProtKB-KW"/>
</dbReference>
<reference evidence="12" key="1">
    <citation type="submission" date="2025-08" db="UniProtKB">
        <authorList>
            <consortium name="RefSeq"/>
        </authorList>
    </citation>
    <scope>IDENTIFICATION</scope>
    <source>
        <tissue evidence="12">Fruit stalk</tissue>
    </source>
</reference>
<dbReference type="Gene3D" id="1.10.630.10">
    <property type="entry name" value="Cytochrome P450"/>
    <property type="match status" value="1"/>
</dbReference>
<dbReference type="InterPro" id="IPR036396">
    <property type="entry name" value="Cyt_P450_sf"/>
</dbReference>
<evidence type="ECO:0000256" key="7">
    <source>
        <dbReference type="ARBA" id="ARBA00023033"/>
    </source>
</evidence>
<dbReference type="KEGG" id="dzi:111305916"/>
<dbReference type="PRINTS" id="PR00385">
    <property type="entry name" value="P450"/>
</dbReference>
<keyword evidence="10" id="KW-0472">Membrane</keyword>
<dbReference type="SUPFAM" id="SSF48264">
    <property type="entry name" value="Cytochrome P450"/>
    <property type="match status" value="1"/>
</dbReference>
<comment type="cofactor">
    <cofactor evidence="1 8">
        <name>heme</name>
        <dbReference type="ChEBI" id="CHEBI:30413"/>
    </cofactor>
</comment>
<evidence type="ECO:0000256" key="3">
    <source>
        <dbReference type="ARBA" id="ARBA00022617"/>
    </source>
</evidence>
<keyword evidence="10" id="KW-0812">Transmembrane</keyword>
<keyword evidence="11" id="KW-1185">Reference proteome</keyword>
<evidence type="ECO:0000256" key="5">
    <source>
        <dbReference type="ARBA" id="ARBA00023002"/>
    </source>
</evidence>
<dbReference type="InterPro" id="IPR001128">
    <property type="entry name" value="Cyt_P450"/>
</dbReference>
<dbReference type="CDD" id="cd11064">
    <property type="entry name" value="CYP86A"/>
    <property type="match status" value="1"/>
</dbReference>
<dbReference type="RefSeq" id="XP_022759520.1">
    <property type="nucleotide sequence ID" value="XM_022903785.1"/>
</dbReference>
<comment type="similarity">
    <text evidence="2 9">Belongs to the cytochrome P450 family.</text>
</comment>
<sequence>MDFLTTIFFLIAFPLLFLSLILFILGIRICAGKSIKNPKYAPVKGTVFNQLLHYSYIYDYQTQITKKLPTFRLLSFGRSEIYTTDSRNIEHILKTNFDKYAKGKYHHENVSDYWGQGIFAVDGDKWRQQRKLASYEFSTRNLRDFSCSVFKRNAAKLVRAVSKLAVSGQVIEFQDMFMKCTMESMFKIGFGIDLNCLDWSSEGTFFIKAFDDANESLALRFVDPIWKLKRYLNIGSEASLKKNIKAVDNFIHNIINTKRKQLAMNPDGNIKDDILSRFLAEGEKNPETITDQYLRDIILSFLFAGKDTSANTLSWFFYVLCKNPLIQEKVAQEVMDITCSKGNDANCDDFITNITEATLDKMHYLHATLTETLRLYPVAPADGRNAQVDDILPDGYKVKKGDDVIYLSYAMGRMTYIWGEDAEIFRPERWLKDGVFQSESPFKFISFHAGPRICLGKEFAYRQMKILAIALIRYFRFKLADDTKDATYRVTFTLHMKGGLHLYAVPRIT</sequence>
<evidence type="ECO:0000256" key="9">
    <source>
        <dbReference type="RuleBase" id="RU000461"/>
    </source>
</evidence>
<gene>
    <name evidence="12" type="primary">LOC111305916</name>
</gene>
<evidence type="ECO:0000256" key="6">
    <source>
        <dbReference type="ARBA" id="ARBA00023004"/>
    </source>
</evidence>
<evidence type="ECO:0000256" key="10">
    <source>
        <dbReference type="SAM" id="Phobius"/>
    </source>
</evidence>
<evidence type="ECO:0000313" key="12">
    <source>
        <dbReference type="RefSeq" id="XP_022759520.1"/>
    </source>
</evidence>
<keyword evidence="3 8" id="KW-0349">Heme</keyword>
<dbReference type="PRINTS" id="PR00463">
    <property type="entry name" value="EP450I"/>
</dbReference>
<dbReference type="GO" id="GO:0020037">
    <property type="term" value="F:heme binding"/>
    <property type="evidence" value="ECO:0007669"/>
    <property type="project" value="InterPro"/>
</dbReference>
<evidence type="ECO:0000313" key="11">
    <source>
        <dbReference type="Proteomes" id="UP000515121"/>
    </source>
</evidence>
<dbReference type="InterPro" id="IPR002401">
    <property type="entry name" value="Cyt_P450_E_grp-I"/>
</dbReference>
<dbReference type="OrthoDB" id="1470350at2759"/>
<evidence type="ECO:0000256" key="8">
    <source>
        <dbReference type="PIRSR" id="PIRSR602401-1"/>
    </source>
</evidence>
<dbReference type="PANTHER" id="PTHR24296">
    <property type="entry name" value="CYTOCHROME P450"/>
    <property type="match status" value="1"/>
</dbReference>
<name>A0A6P6A463_DURZI</name>
<dbReference type="GeneID" id="111305916"/>
<evidence type="ECO:0000256" key="4">
    <source>
        <dbReference type="ARBA" id="ARBA00022723"/>
    </source>
</evidence>
<accession>A0A6P6A463</accession>
<protein>
    <submittedName>
        <fullName evidence="12">Cytochrome P450 704C1-like</fullName>
    </submittedName>
</protein>
<keyword evidence="10" id="KW-1133">Transmembrane helix</keyword>
<dbReference type="GO" id="GO:0016705">
    <property type="term" value="F:oxidoreductase activity, acting on paired donors, with incorporation or reduction of molecular oxygen"/>
    <property type="evidence" value="ECO:0007669"/>
    <property type="project" value="InterPro"/>
</dbReference>
<dbReference type="Proteomes" id="UP000515121">
    <property type="component" value="Unplaced"/>
</dbReference>
<keyword evidence="7 9" id="KW-0503">Monooxygenase</keyword>